<protein>
    <submittedName>
        <fullName evidence="1">RusA family crossover junction endodeoxyribonuclease</fullName>
    </submittedName>
</protein>
<evidence type="ECO:0000313" key="2">
    <source>
        <dbReference type="Proteomes" id="UP000534870"/>
    </source>
</evidence>
<organism evidence="1 2">
    <name type="scientific">Nguyenibacter vanlangensis</name>
    <dbReference type="NCBI Taxonomy" id="1216886"/>
    <lineage>
        <taxon>Bacteria</taxon>
        <taxon>Pseudomonadati</taxon>
        <taxon>Pseudomonadota</taxon>
        <taxon>Alphaproteobacteria</taxon>
        <taxon>Acetobacterales</taxon>
        <taxon>Acetobacteraceae</taxon>
        <taxon>Nguyenibacter</taxon>
    </lineage>
</organism>
<dbReference type="Gene3D" id="3.30.1330.70">
    <property type="entry name" value="Holliday junction resolvase RusA"/>
    <property type="match status" value="1"/>
</dbReference>
<dbReference type="AlphaFoldDB" id="A0A7Y7ITC0"/>
<comment type="caution">
    <text evidence="1">The sequence shown here is derived from an EMBL/GenBank/DDBJ whole genome shotgun (WGS) entry which is preliminary data.</text>
</comment>
<dbReference type="RefSeq" id="WP_176638531.1">
    <property type="nucleotide sequence ID" value="NZ_JABXXP010000003.1"/>
</dbReference>
<gene>
    <name evidence="1" type="ORF">HUK84_00965</name>
</gene>
<dbReference type="SUPFAM" id="SSF103084">
    <property type="entry name" value="Holliday junction resolvase RusA"/>
    <property type="match status" value="1"/>
</dbReference>
<reference evidence="1 2" key="1">
    <citation type="submission" date="2020-06" db="EMBL/GenBank/DDBJ databases">
        <title>Description of novel acetic acid bacteria.</title>
        <authorList>
            <person name="Sombolestani A."/>
        </authorList>
    </citation>
    <scope>NUCLEOTIDE SEQUENCE [LARGE SCALE GENOMIC DNA]</scope>
    <source>
        <strain evidence="1 2">LMG 31431</strain>
    </source>
</reference>
<dbReference type="Proteomes" id="UP000534870">
    <property type="component" value="Unassembled WGS sequence"/>
</dbReference>
<dbReference type="GO" id="GO:0006281">
    <property type="term" value="P:DNA repair"/>
    <property type="evidence" value="ECO:0007669"/>
    <property type="project" value="InterPro"/>
</dbReference>
<dbReference type="Pfam" id="PF05866">
    <property type="entry name" value="RusA"/>
    <property type="match status" value="1"/>
</dbReference>
<dbReference type="GO" id="GO:0006310">
    <property type="term" value="P:DNA recombination"/>
    <property type="evidence" value="ECO:0007669"/>
    <property type="project" value="InterPro"/>
</dbReference>
<dbReference type="InterPro" id="IPR036614">
    <property type="entry name" value="RusA-like_sf"/>
</dbReference>
<dbReference type="EMBL" id="JABXXP010000003">
    <property type="protein sequence ID" value="NVN09733.1"/>
    <property type="molecule type" value="Genomic_DNA"/>
</dbReference>
<dbReference type="GO" id="GO:0000287">
    <property type="term" value="F:magnesium ion binding"/>
    <property type="evidence" value="ECO:0007669"/>
    <property type="project" value="InterPro"/>
</dbReference>
<name>A0A7Y7ITC0_9PROT</name>
<evidence type="ECO:0000313" key="1">
    <source>
        <dbReference type="EMBL" id="NVN09733.1"/>
    </source>
</evidence>
<sequence>MTALTITIPGAAVGKGRPRFGNGRTYTDSKTLNAEAFVRACAMDAMPSVPLDIPVSLDIEITKAVPASWSNVRRRKALEGALPATGKPDLDNVVKLLGDALNGIIWRDDSLIASVSAVRRYGPCDQTVVRVRVIGEAPA</sequence>
<accession>A0A7Y7ITC0</accession>
<proteinExistence type="predicted"/>
<dbReference type="InterPro" id="IPR008822">
    <property type="entry name" value="Endonuclease_RusA-like"/>
</dbReference>